<name>A0ABY2TLV2_9SPIR</name>
<feature type="non-terminal residue" evidence="1">
    <location>
        <position position="96"/>
    </location>
</feature>
<keyword evidence="2" id="KW-1185">Reference proteome</keyword>
<dbReference type="RefSeq" id="WP_137999506.1">
    <property type="nucleotide sequence ID" value="NZ_SJDU01000858.1"/>
</dbReference>
<sequence>MQIGNTGVIKDNPTDIRDDILNQAIDNVEGFTNLPSGIQNNLLDESVIVISEIQDMLSNVMNSVSPLYANDFMVLELGEAFGLKIKDKTLPNTTIT</sequence>
<dbReference type="Proteomes" id="UP000310168">
    <property type="component" value="Unassembled WGS sequence"/>
</dbReference>
<accession>A0ABY2TLV2</accession>
<reference evidence="1 2" key="1">
    <citation type="journal article" date="2019" name="Anaerobe">
        <title>Brachyspira catarrhinii sp. nov., an anaerobic intestinal spirochaete isolated from vervet monkeys may have been misidentified as Brachyspira aalborgi in previous studies.</title>
        <authorList>
            <person name="Phillips N.D."/>
            <person name="La T."/>
            <person name="Hampson D.J."/>
        </authorList>
    </citation>
    <scope>NUCLEOTIDE SEQUENCE [LARGE SCALE GENOMIC DNA]</scope>
    <source>
        <strain evidence="1 2">Z12</strain>
    </source>
</reference>
<evidence type="ECO:0000313" key="1">
    <source>
        <dbReference type="EMBL" id="TKZ20586.1"/>
    </source>
</evidence>
<evidence type="ECO:0000313" key="2">
    <source>
        <dbReference type="Proteomes" id="UP000310168"/>
    </source>
</evidence>
<dbReference type="EMBL" id="SJDU01000858">
    <property type="protein sequence ID" value="TKZ20586.1"/>
    <property type="molecule type" value="Genomic_DNA"/>
</dbReference>
<comment type="caution">
    <text evidence="1">The sequence shown here is derived from an EMBL/GenBank/DDBJ whole genome shotgun (WGS) entry which is preliminary data.</text>
</comment>
<protein>
    <submittedName>
        <fullName evidence="1">Uncharacterized protein</fullName>
    </submittedName>
</protein>
<proteinExistence type="predicted"/>
<organism evidence="1 2">
    <name type="scientific">Brachyspira catarrhinii</name>
    <dbReference type="NCBI Taxonomy" id="2528966"/>
    <lineage>
        <taxon>Bacteria</taxon>
        <taxon>Pseudomonadati</taxon>
        <taxon>Spirochaetota</taxon>
        <taxon>Spirochaetia</taxon>
        <taxon>Brachyspirales</taxon>
        <taxon>Brachyspiraceae</taxon>
        <taxon>Brachyspira</taxon>
    </lineage>
</organism>
<gene>
    <name evidence="1" type="ORF">EZH24_13680</name>
</gene>